<dbReference type="GO" id="GO:0009279">
    <property type="term" value="C:cell outer membrane"/>
    <property type="evidence" value="ECO:0007669"/>
    <property type="project" value="UniProtKB-SubCell"/>
</dbReference>
<dbReference type="Gene3D" id="2.40.170.20">
    <property type="entry name" value="TonB-dependent receptor, beta-barrel domain"/>
    <property type="match status" value="1"/>
</dbReference>
<keyword evidence="3 7" id="KW-1134">Transmembrane beta strand</keyword>
<dbReference type="InterPro" id="IPR023996">
    <property type="entry name" value="TonB-dep_OMP_SusC/RagA"/>
</dbReference>
<protein>
    <submittedName>
        <fullName evidence="9">TonB-linked outer membrane protein, SusC/RagA family</fullName>
    </submittedName>
</protein>
<evidence type="ECO:0000256" key="2">
    <source>
        <dbReference type="ARBA" id="ARBA00022448"/>
    </source>
</evidence>
<sequence length="1105" mass="122999">MKIALKQTTFALRCNRRKLFLMIKFTGVLFLLFFQATAAGFSQNTISVSFVNADIEKVFRYLEKKTTYTFYYSNNETEKTPKLSLTMEKADIREVLDAVALKTGLHYTILDNSMVVFKNAGERIQTKKITGKVVDEKGQQLPNITVQVKGTTIGTLTTVDGLFTLQVPENATLVVSAIGFLKQEIPVAGQSSFNIVLKEDVSGLNEVVVVGYGTQEKHKLTSAVATISGAELNKRVATNPVSLLQGQLPGLQVTQGSGEPGNENIQLRIRGISTFSGAGNDPLVVIDGLPGSLSVLNPNDIESISVLKDAASAAIYGSRGANGVIVVKTKKGRAGFSLTYGYNLGVSKAAKLPQTISNSAEYMQLSNEARTNSGLAPLYTQQQIDLYQQATDRVKYPNHNWLDDIFRTAYTQNHYLNMSGGKEGTTYSLGLGISNQPGVLIGFDYKKYTLDLGLSSRINKRVTIGTNVQMRYADRKYPENGAGDMFLSALAQSPLYPASSDGKWIKKAYSNELGNKNPVAIVDEDVRVKTNDYYAQGNLSLDVDIVDGLRWENRAGMNYDNYKYNDFRPVVPTYYFSDMSPAGLLDDGTPGLTVGNTGNIYTVYYSQFTYKNKFGDHNLSALAGYQQEQNKADTLNASRTQFPTNLLRELNAGPTEGQANNGTSGTWAIRSFYGNANYDYKDKYLLGASVRYDGTSRLPSDTRWGLFYSFSGAWRASEESFLKNVTWINDLKLRASWGQLGNQNIGTYPYQSTLDNRPYAFGSNVSTGFTGSQIIDPTLTWETTRVLDLGLNLTAFDNRLTFTGDWFNKYTFDILRSSQVPLWLGLAAPIINNGAVRNKGFEFNVQYNDKIGKNFTWYIGANFQRYKNILEEFGKREISGTTIREEGHPLDEYYLYQWDGIFQSADEIAKSPKQPVDATPGDLKIKDVNGDGVIDDKDRTYTKGKYPTFQYAFNLGASWKNFDLSAQFYASQGQKIYVNGWGIEPFRQGSVPTTDWRNRWTPENPSTTMPKIYVADGYAPVQNYASTYFLKDASFLRLRNVQLGYNLPAATITRVGIKSLRVFFTAENVFTISKFPGLDPERVGDGNYVTYPQTKTYTFGAMVQF</sequence>
<dbReference type="Pfam" id="PF07715">
    <property type="entry name" value="Plug"/>
    <property type="match status" value="1"/>
</dbReference>
<comment type="subcellular location">
    <subcellularLocation>
        <location evidence="1 7">Cell outer membrane</location>
        <topology evidence="1 7">Multi-pass membrane protein</topology>
    </subcellularLocation>
</comment>
<evidence type="ECO:0000256" key="7">
    <source>
        <dbReference type="PROSITE-ProRule" id="PRU01360"/>
    </source>
</evidence>
<dbReference type="NCBIfam" id="TIGR04056">
    <property type="entry name" value="OMP_RagA_SusC"/>
    <property type="match status" value="1"/>
</dbReference>
<dbReference type="NCBIfam" id="TIGR04057">
    <property type="entry name" value="SusC_RagA_signa"/>
    <property type="match status" value="1"/>
</dbReference>
<keyword evidence="2 7" id="KW-0813">Transport</keyword>
<dbReference type="InterPro" id="IPR012910">
    <property type="entry name" value="Plug_dom"/>
</dbReference>
<dbReference type="AlphaFoldDB" id="A0A1T5PB94"/>
<feature type="domain" description="TonB-dependent receptor plug" evidence="8">
    <location>
        <begin position="218"/>
        <end position="324"/>
    </location>
</feature>
<dbReference type="InterPro" id="IPR039426">
    <property type="entry name" value="TonB-dep_rcpt-like"/>
</dbReference>
<gene>
    <name evidence="9" type="ORF">SAMN05660461_5845</name>
</gene>
<organism evidence="9 10">
    <name type="scientific">Chitinophaga ginsengisegetis</name>
    <dbReference type="NCBI Taxonomy" id="393003"/>
    <lineage>
        <taxon>Bacteria</taxon>
        <taxon>Pseudomonadati</taxon>
        <taxon>Bacteroidota</taxon>
        <taxon>Chitinophagia</taxon>
        <taxon>Chitinophagales</taxon>
        <taxon>Chitinophagaceae</taxon>
        <taxon>Chitinophaga</taxon>
    </lineage>
</organism>
<evidence type="ECO:0000256" key="5">
    <source>
        <dbReference type="ARBA" id="ARBA00023136"/>
    </source>
</evidence>
<name>A0A1T5PB94_9BACT</name>
<evidence type="ECO:0000313" key="10">
    <source>
        <dbReference type="Proteomes" id="UP000190166"/>
    </source>
</evidence>
<keyword evidence="6 7" id="KW-0998">Cell outer membrane</keyword>
<evidence type="ECO:0000259" key="8">
    <source>
        <dbReference type="Pfam" id="PF07715"/>
    </source>
</evidence>
<evidence type="ECO:0000256" key="1">
    <source>
        <dbReference type="ARBA" id="ARBA00004571"/>
    </source>
</evidence>
<evidence type="ECO:0000256" key="3">
    <source>
        <dbReference type="ARBA" id="ARBA00022452"/>
    </source>
</evidence>
<accession>A0A1T5PB94</accession>
<keyword evidence="4 7" id="KW-0812">Transmembrane</keyword>
<evidence type="ECO:0000313" key="9">
    <source>
        <dbReference type="EMBL" id="SKD09946.1"/>
    </source>
</evidence>
<keyword evidence="10" id="KW-1185">Reference proteome</keyword>
<dbReference type="Gene3D" id="3.55.50.30">
    <property type="match status" value="1"/>
</dbReference>
<dbReference type="InterPro" id="IPR037066">
    <property type="entry name" value="Plug_dom_sf"/>
</dbReference>
<dbReference type="PROSITE" id="PS52016">
    <property type="entry name" value="TONB_DEPENDENT_REC_3"/>
    <property type="match status" value="1"/>
</dbReference>
<keyword evidence="5 7" id="KW-0472">Membrane</keyword>
<dbReference type="EMBL" id="FUZZ01000005">
    <property type="protein sequence ID" value="SKD09946.1"/>
    <property type="molecule type" value="Genomic_DNA"/>
</dbReference>
<dbReference type="InterPro" id="IPR036942">
    <property type="entry name" value="Beta-barrel_TonB_sf"/>
</dbReference>
<dbReference type="STRING" id="393003.SAMN05660461_5845"/>
<dbReference type="FunFam" id="2.170.130.10:FF:000003">
    <property type="entry name" value="SusC/RagA family TonB-linked outer membrane protein"/>
    <property type="match status" value="1"/>
</dbReference>
<evidence type="ECO:0000256" key="4">
    <source>
        <dbReference type="ARBA" id="ARBA00022692"/>
    </source>
</evidence>
<comment type="similarity">
    <text evidence="7">Belongs to the TonB-dependent receptor family.</text>
</comment>
<dbReference type="Proteomes" id="UP000190166">
    <property type="component" value="Unassembled WGS sequence"/>
</dbReference>
<dbReference type="InterPro" id="IPR023997">
    <property type="entry name" value="TonB-dep_OMP_SusC/RagA_CS"/>
</dbReference>
<dbReference type="Gene3D" id="2.60.40.1120">
    <property type="entry name" value="Carboxypeptidase-like, regulatory domain"/>
    <property type="match status" value="1"/>
</dbReference>
<dbReference type="SUPFAM" id="SSF49464">
    <property type="entry name" value="Carboxypeptidase regulatory domain-like"/>
    <property type="match status" value="1"/>
</dbReference>
<evidence type="ECO:0000256" key="6">
    <source>
        <dbReference type="ARBA" id="ARBA00023237"/>
    </source>
</evidence>
<dbReference type="SUPFAM" id="SSF56935">
    <property type="entry name" value="Porins"/>
    <property type="match status" value="1"/>
</dbReference>
<dbReference type="InterPro" id="IPR008969">
    <property type="entry name" value="CarboxyPept-like_regulatory"/>
</dbReference>
<reference evidence="9 10" key="1">
    <citation type="submission" date="2017-02" db="EMBL/GenBank/DDBJ databases">
        <authorList>
            <person name="Peterson S.W."/>
        </authorList>
    </citation>
    <scope>NUCLEOTIDE SEQUENCE [LARGE SCALE GENOMIC DNA]</scope>
    <source>
        <strain evidence="9 10">DSM 18108</strain>
    </source>
</reference>
<dbReference type="Gene3D" id="2.170.130.10">
    <property type="entry name" value="TonB-dependent receptor, plug domain"/>
    <property type="match status" value="1"/>
</dbReference>
<proteinExistence type="inferred from homology"/>
<dbReference type="Pfam" id="PF13715">
    <property type="entry name" value="CarbopepD_reg_2"/>
    <property type="match status" value="1"/>
</dbReference>